<organism evidence="2 3">
    <name type="scientific">Donghicola tyrosinivorans</name>
    <dbReference type="NCBI Taxonomy" id="1652492"/>
    <lineage>
        <taxon>Bacteria</taxon>
        <taxon>Pseudomonadati</taxon>
        <taxon>Pseudomonadota</taxon>
        <taxon>Alphaproteobacteria</taxon>
        <taxon>Rhodobacterales</taxon>
        <taxon>Roseobacteraceae</taxon>
        <taxon>Donghicola</taxon>
    </lineage>
</organism>
<evidence type="ECO:0000256" key="1">
    <source>
        <dbReference type="SAM" id="Phobius"/>
    </source>
</evidence>
<evidence type="ECO:0000313" key="2">
    <source>
        <dbReference type="EMBL" id="PRY86788.1"/>
    </source>
</evidence>
<feature type="transmembrane region" description="Helical" evidence="1">
    <location>
        <begin position="105"/>
        <end position="129"/>
    </location>
</feature>
<feature type="transmembrane region" description="Helical" evidence="1">
    <location>
        <begin position="41"/>
        <end position="59"/>
    </location>
</feature>
<dbReference type="EMBL" id="PVTQ01000011">
    <property type="protein sequence ID" value="PRY86788.1"/>
    <property type="molecule type" value="Genomic_DNA"/>
</dbReference>
<name>A0A2T0WJA6_9RHOB</name>
<protein>
    <recommendedName>
        <fullName evidence="4">Sulphur transport domain-containing protein</fullName>
    </recommendedName>
</protein>
<dbReference type="InterPro" id="IPR046513">
    <property type="entry name" value="DUF6691"/>
</dbReference>
<proteinExistence type="predicted"/>
<dbReference type="RefSeq" id="WP_106266246.1">
    <property type="nucleotide sequence ID" value="NZ_PVTQ01000011.1"/>
</dbReference>
<dbReference type="OrthoDB" id="9790409at2"/>
<evidence type="ECO:0000313" key="3">
    <source>
        <dbReference type="Proteomes" id="UP000238392"/>
    </source>
</evidence>
<accession>A0A2T0WJA6</accession>
<feature type="transmembrane region" description="Helical" evidence="1">
    <location>
        <begin position="79"/>
        <end position="99"/>
    </location>
</feature>
<keyword evidence="1" id="KW-0812">Transmembrane</keyword>
<dbReference type="AlphaFoldDB" id="A0A2T0WJA6"/>
<evidence type="ECO:0008006" key="4">
    <source>
        <dbReference type="Google" id="ProtNLM"/>
    </source>
</evidence>
<dbReference type="Proteomes" id="UP000238392">
    <property type="component" value="Unassembled WGS sequence"/>
</dbReference>
<comment type="caution">
    <text evidence="2">The sequence shown here is derived from an EMBL/GenBank/DDBJ whole genome shotgun (WGS) entry which is preliminary data.</text>
</comment>
<keyword evidence="3" id="KW-1185">Reference proteome</keyword>
<sequence length="143" mass="14726">MRNVYALISGGLFGLGLWISGMIDTTKVQGWLDVFGDWDPTLAFVMGGAIVPMAIAWQLTRGRKPLVGGNFPEAPAPRLGRNLVLGSVLFGMGWGLAGLCPGPAMAAVGLNGLGGLVFIAAMAAGMFAAPAVRTTLDRAVPAE</sequence>
<keyword evidence="1" id="KW-1133">Transmembrane helix</keyword>
<keyword evidence="1" id="KW-0472">Membrane</keyword>
<reference evidence="2 3" key="1">
    <citation type="submission" date="2018-03" db="EMBL/GenBank/DDBJ databases">
        <title>Genomic Encyclopedia of Archaeal and Bacterial Type Strains, Phase II (KMG-II): from individual species to whole genera.</title>
        <authorList>
            <person name="Goeker M."/>
        </authorList>
    </citation>
    <scope>NUCLEOTIDE SEQUENCE [LARGE SCALE GENOMIC DNA]</scope>
    <source>
        <strain evidence="2 3">DSM 100212</strain>
    </source>
</reference>
<gene>
    <name evidence="2" type="ORF">CLV74_11118</name>
</gene>
<dbReference type="Pfam" id="PF20398">
    <property type="entry name" value="DUF6691"/>
    <property type="match status" value="1"/>
</dbReference>